<evidence type="ECO:0000256" key="2">
    <source>
        <dbReference type="ARBA" id="ARBA00009130"/>
    </source>
</evidence>
<dbReference type="PROSITE" id="PS50206">
    <property type="entry name" value="RHODANESE_3"/>
    <property type="match status" value="1"/>
</dbReference>
<dbReference type="PRINTS" id="PR00368">
    <property type="entry name" value="FADPNR"/>
</dbReference>
<dbReference type="PANTHER" id="PTHR43429">
    <property type="entry name" value="PYRIDINE NUCLEOTIDE-DISULFIDE OXIDOREDUCTASE DOMAIN-CONTAINING"/>
    <property type="match status" value="1"/>
</dbReference>
<keyword evidence="5" id="KW-0560">Oxidoreductase</keyword>
<dbReference type="Gene3D" id="3.50.50.60">
    <property type="entry name" value="FAD/NAD(P)-binding domain"/>
    <property type="match status" value="2"/>
</dbReference>
<dbReference type="InterPro" id="IPR004099">
    <property type="entry name" value="Pyr_nucl-diS_OxRdtase_dimer"/>
</dbReference>
<dbReference type="InterPro" id="IPR036188">
    <property type="entry name" value="FAD/NAD-bd_sf"/>
</dbReference>
<dbReference type="SUPFAM" id="SSF51905">
    <property type="entry name" value="FAD/NAD(P)-binding domain"/>
    <property type="match status" value="2"/>
</dbReference>
<evidence type="ECO:0000256" key="6">
    <source>
        <dbReference type="ARBA" id="ARBA00023284"/>
    </source>
</evidence>
<dbReference type="SUPFAM" id="SSF52821">
    <property type="entry name" value="Rhodanese/Cell cycle control phosphatase"/>
    <property type="match status" value="1"/>
</dbReference>
<proteinExistence type="inferred from homology"/>
<keyword evidence="3" id="KW-0285">Flavoprotein</keyword>
<dbReference type="RefSeq" id="WP_122628297.1">
    <property type="nucleotide sequence ID" value="NZ_UPPP01000073.1"/>
</dbReference>
<dbReference type="PANTHER" id="PTHR43429:SF1">
    <property type="entry name" value="NAD(P)H SULFUR OXIDOREDUCTASE (COA-DEPENDENT)"/>
    <property type="match status" value="1"/>
</dbReference>
<dbReference type="OrthoDB" id="9800167at2"/>
<comment type="similarity">
    <text evidence="2">Belongs to the class-III pyridine nucleotide-disulfide oxidoreductase family.</text>
</comment>
<organism evidence="8 9">
    <name type="scientific">Lucifera butyrica</name>
    <dbReference type="NCBI Taxonomy" id="1351585"/>
    <lineage>
        <taxon>Bacteria</taxon>
        <taxon>Bacillati</taxon>
        <taxon>Bacillota</taxon>
        <taxon>Negativicutes</taxon>
        <taxon>Veillonellales</taxon>
        <taxon>Veillonellaceae</taxon>
        <taxon>Lucifera</taxon>
    </lineage>
</organism>
<dbReference type="InterPro" id="IPR050260">
    <property type="entry name" value="FAD-bd_OxRdtase"/>
</dbReference>
<evidence type="ECO:0000256" key="5">
    <source>
        <dbReference type="ARBA" id="ARBA00023002"/>
    </source>
</evidence>
<evidence type="ECO:0000313" key="8">
    <source>
        <dbReference type="EMBL" id="VBB07354.1"/>
    </source>
</evidence>
<gene>
    <name evidence="8" type="ORF">LUCI_2598</name>
</gene>
<name>A0A498R777_9FIRM</name>
<evidence type="ECO:0000256" key="4">
    <source>
        <dbReference type="ARBA" id="ARBA00022827"/>
    </source>
</evidence>
<evidence type="ECO:0000259" key="7">
    <source>
        <dbReference type="PROSITE" id="PS50206"/>
    </source>
</evidence>
<dbReference type="Pfam" id="PF02852">
    <property type="entry name" value="Pyr_redox_dim"/>
    <property type="match status" value="1"/>
</dbReference>
<dbReference type="SUPFAM" id="SSF55424">
    <property type="entry name" value="FAD/NAD-linked reductases, dimerisation (C-terminal) domain"/>
    <property type="match status" value="1"/>
</dbReference>
<dbReference type="PRINTS" id="PR00411">
    <property type="entry name" value="PNDRDTASEI"/>
</dbReference>
<dbReference type="InterPro" id="IPR036873">
    <property type="entry name" value="Rhodanese-like_dom_sf"/>
</dbReference>
<dbReference type="Gene3D" id="3.40.250.10">
    <property type="entry name" value="Rhodanese-like domain"/>
    <property type="match status" value="1"/>
</dbReference>
<dbReference type="CDD" id="cd00158">
    <property type="entry name" value="RHOD"/>
    <property type="match status" value="1"/>
</dbReference>
<feature type="domain" description="Rhodanese" evidence="7">
    <location>
        <begin position="463"/>
        <end position="538"/>
    </location>
</feature>
<evidence type="ECO:0000256" key="1">
    <source>
        <dbReference type="ARBA" id="ARBA00001974"/>
    </source>
</evidence>
<dbReference type="InterPro" id="IPR016156">
    <property type="entry name" value="FAD/NAD-linked_Rdtase_dimer_sf"/>
</dbReference>
<dbReference type="InterPro" id="IPR001763">
    <property type="entry name" value="Rhodanese-like_dom"/>
</dbReference>
<comment type="cofactor">
    <cofactor evidence="1">
        <name>FAD</name>
        <dbReference type="ChEBI" id="CHEBI:57692"/>
    </cofactor>
</comment>
<dbReference type="AlphaFoldDB" id="A0A498R777"/>
<dbReference type="Pfam" id="PF00581">
    <property type="entry name" value="Rhodanese"/>
    <property type="match status" value="1"/>
</dbReference>
<keyword evidence="9" id="KW-1185">Reference proteome</keyword>
<evidence type="ECO:0000313" key="9">
    <source>
        <dbReference type="Proteomes" id="UP000277811"/>
    </source>
</evidence>
<sequence>MKILVIGGVAAGTKAAAKIKRENRADEVTLLTKSRDISYAGCGLPYFVGHVIANREQLIVNTPASFSALTGVMVITETEVTKINRSAKMVEALNLNTNQTSTFTYDKLIIATGAEPVKPPIAGIDLNGVYFMRTPDDAVALKAAVDTGKVNRAVVVGGGFIGLEVAENLAQQNVKVSVIDMAEHILPGFDPEIAEYVENHLASNGIMTFTATKLEAILGVDKVEKVQTGKRAMKADAVILSLGIRPNTSFLRDAGIEFMPNHTIKVNNYLQTNDNDIYAIGDCACVANRITTAPAWSPMGSSANIEGRIAAKNINGKQIAYPGVLGTGIAKLPELNVGRTGLTEADAIKNGYDAISVITVVDDKAHYYPGASSFIIKMVADKTTKNFLGIQVLGKGAVDKVVDIAVTALTLGATLEALENMDLAYAPPFSTAIHPFSHSVNILLNKISGEFETITPTGYRNGAAADYKMIDASLQPSIAGATFIDLTAVNGELPEFPKDDKLLLVCTKGKRAYLLQNRLKYFGYTNTLVLEGGTTFNEIDN</sequence>
<protein>
    <submittedName>
        <fullName evidence="8">Pyridine nucleotide disulphide reductase class-i signature</fullName>
    </submittedName>
</protein>
<reference evidence="8 9" key="1">
    <citation type="submission" date="2018-06" db="EMBL/GenBank/DDBJ databases">
        <authorList>
            <person name="Strepis N."/>
        </authorList>
    </citation>
    <scope>NUCLEOTIDE SEQUENCE [LARGE SCALE GENOMIC DNA]</scope>
    <source>
        <strain evidence="8">LUCI</strain>
    </source>
</reference>
<dbReference type="InterPro" id="IPR023753">
    <property type="entry name" value="FAD/NAD-binding_dom"/>
</dbReference>
<dbReference type="GO" id="GO:0016491">
    <property type="term" value="F:oxidoreductase activity"/>
    <property type="evidence" value="ECO:0007669"/>
    <property type="project" value="UniProtKB-KW"/>
</dbReference>
<accession>A0A498R777</accession>
<keyword evidence="4" id="KW-0274">FAD</keyword>
<dbReference type="Pfam" id="PF07992">
    <property type="entry name" value="Pyr_redox_2"/>
    <property type="match status" value="1"/>
</dbReference>
<dbReference type="Proteomes" id="UP000277811">
    <property type="component" value="Unassembled WGS sequence"/>
</dbReference>
<dbReference type="EMBL" id="UPPP01000073">
    <property type="protein sequence ID" value="VBB07354.1"/>
    <property type="molecule type" value="Genomic_DNA"/>
</dbReference>
<keyword evidence="6" id="KW-0676">Redox-active center</keyword>
<evidence type="ECO:0000256" key="3">
    <source>
        <dbReference type="ARBA" id="ARBA00022630"/>
    </source>
</evidence>